<dbReference type="InterPro" id="IPR009331">
    <property type="entry name" value="Oligogalacturonate-sp_porin"/>
</dbReference>
<dbReference type="GO" id="GO:0015288">
    <property type="term" value="F:porin activity"/>
    <property type="evidence" value="ECO:0007669"/>
    <property type="project" value="TreeGrafter"/>
</dbReference>
<dbReference type="PANTHER" id="PTHR38105:SF5">
    <property type="entry name" value="OUTER MEMBRANE PROTEIN"/>
    <property type="match status" value="1"/>
</dbReference>
<dbReference type="PANTHER" id="PTHR38105">
    <property type="entry name" value="OUTER MEMBRANE PROTEIN-RELATED-RELATED"/>
    <property type="match status" value="1"/>
</dbReference>
<feature type="chain" id="PRO_5013110012" evidence="2">
    <location>
        <begin position="22"/>
        <end position="237"/>
    </location>
</feature>
<dbReference type="AlphaFoldDB" id="A0A1M4WJN4"/>
<dbReference type="Proteomes" id="UP000184159">
    <property type="component" value="Unassembled WGS sequence"/>
</dbReference>
<evidence type="ECO:0000313" key="4">
    <source>
        <dbReference type="Proteomes" id="UP000184159"/>
    </source>
</evidence>
<evidence type="ECO:0000256" key="2">
    <source>
        <dbReference type="SAM" id="SignalP"/>
    </source>
</evidence>
<dbReference type="Gene3D" id="2.40.160.40">
    <property type="entry name" value="monomeric porin ompg"/>
    <property type="match status" value="1"/>
</dbReference>
<feature type="signal peptide" evidence="2">
    <location>
        <begin position="1"/>
        <end position="21"/>
    </location>
</feature>
<dbReference type="InterPro" id="IPR053713">
    <property type="entry name" value="Bact_OM_Channel_sf"/>
</dbReference>
<keyword evidence="1 2" id="KW-0732">Signal</keyword>
<name>A0A1M4WJN4_VIBGA</name>
<proteinExistence type="predicted"/>
<keyword evidence="4" id="KW-1185">Reference proteome</keyword>
<reference evidence="4" key="1">
    <citation type="submission" date="2016-11" db="EMBL/GenBank/DDBJ databases">
        <authorList>
            <person name="Varghese N."/>
            <person name="Submissions S."/>
        </authorList>
    </citation>
    <scope>NUCLEOTIDE SEQUENCE [LARGE SCALE GENOMIC DNA]</scope>
    <source>
        <strain evidence="4">DSM 21264</strain>
    </source>
</reference>
<dbReference type="GO" id="GO:0009279">
    <property type="term" value="C:cell outer membrane"/>
    <property type="evidence" value="ECO:0007669"/>
    <property type="project" value="TreeGrafter"/>
</dbReference>
<gene>
    <name evidence="3" type="ORF">SAMN02745781_00810</name>
</gene>
<dbReference type="Pfam" id="PF06178">
    <property type="entry name" value="KdgM"/>
    <property type="match status" value="1"/>
</dbReference>
<accession>A0A1M4WJN4</accession>
<evidence type="ECO:0000313" key="3">
    <source>
        <dbReference type="EMBL" id="SHE81501.1"/>
    </source>
</evidence>
<dbReference type="GO" id="GO:0015772">
    <property type="term" value="P:oligosaccharide transport"/>
    <property type="evidence" value="ECO:0007669"/>
    <property type="project" value="TreeGrafter"/>
</dbReference>
<protein>
    <submittedName>
        <fullName evidence="3">Oligogalacturonate-specific porin (TC 1.B.35.1)</fullName>
    </submittedName>
</protein>
<evidence type="ECO:0000256" key="1">
    <source>
        <dbReference type="ARBA" id="ARBA00022729"/>
    </source>
</evidence>
<organism evidence="3 4">
    <name type="scientific">Vibrio gazogenes DSM 21264 = NBRC 103151</name>
    <dbReference type="NCBI Taxonomy" id="1123492"/>
    <lineage>
        <taxon>Bacteria</taxon>
        <taxon>Pseudomonadati</taxon>
        <taxon>Pseudomonadota</taxon>
        <taxon>Gammaproteobacteria</taxon>
        <taxon>Vibrionales</taxon>
        <taxon>Vibrionaceae</taxon>
        <taxon>Vibrio</taxon>
    </lineage>
</organism>
<dbReference type="RefSeq" id="WP_072955867.1">
    <property type="nucleotide sequence ID" value="NZ_FQUH01000003.1"/>
</dbReference>
<sequence length="237" mass="26831">MNNKLIISALLLGLTASAAHATSLNVRHEFIPEAGEKAARHRDRLIISHRFDNGIGISEEVKWGYEKDSVNFGEMKSVGHETKIGYNYTINEDFKLQPAYALDSSSSAIVHKFDLKGVYKISDNWNASLRYRYGMKVPSNDSPNSHYSQVNFVTAYKMAQYKVGVDFEGKFEQSASSGYDGDNNYLNLVNLFAEYQGWDNGWCPFVEFGLTSQNTHQSTAGKDQYVPRYRVGLKYNF</sequence>
<dbReference type="EMBL" id="FQUH01000003">
    <property type="protein sequence ID" value="SHE81501.1"/>
    <property type="molecule type" value="Genomic_DNA"/>
</dbReference>